<dbReference type="EMBL" id="LNZG01000014">
    <property type="protein sequence ID" value="ODA90288.1"/>
    <property type="molecule type" value="Genomic_DNA"/>
</dbReference>
<protein>
    <recommendedName>
        <fullName evidence="3">Condensation domain-containing protein</fullName>
    </recommendedName>
</protein>
<dbReference type="Proteomes" id="UP000094426">
    <property type="component" value="Unassembled WGS sequence"/>
</dbReference>
<dbReference type="SUPFAM" id="SSF52777">
    <property type="entry name" value="CoA-dependent acyltransferases"/>
    <property type="match status" value="1"/>
</dbReference>
<dbReference type="InterPro" id="IPR023213">
    <property type="entry name" value="CAT-like_dom_sf"/>
</dbReference>
<proteinExistence type="predicted"/>
<dbReference type="AlphaFoldDB" id="A0A1E2SKW3"/>
<dbReference type="Gene3D" id="3.30.559.10">
    <property type="entry name" value="Chloramphenicol acetyltransferase-like domain"/>
    <property type="match status" value="1"/>
</dbReference>
<evidence type="ECO:0008006" key="3">
    <source>
        <dbReference type="Google" id="ProtNLM"/>
    </source>
</evidence>
<accession>A0A1E2SKW3</accession>
<name>A0A1E2SKW3_LEIXY</name>
<gene>
    <name evidence="1" type="ORF">ATY41_10295</name>
</gene>
<organism evidence="1 2">
    <name type="scientific">Leifsonia xyli subsp. xyli</name>
    <dbReference type="NCBI Taxonomy" id="59736"/>
    <lineage>
        <taxon>Bacteria</taxon>
        <taxon>Bacillati</taxon>
        <taxon>Actinomycetota</taxon>
        <taxon>Actinomycetes</taxon>
        <taxon>Micrococcales</taxon>
        <taxon>Microbacteriaceae</taxon>
        <taxon>Leifsonia</taxon>
    </lineage>
</organism>
<evidence type="ECO:0000313" key="2">
    <source>
        <dbReference type="Proteomes" id="UP000094426"/>
    </source>
</evidence>
<sequence>MHDRVLSWEEIRAFVGDSIFFAADLEEGPLAWADAFITRQGGWVALIVFDHVAADGYSLDVFERALLGHMQGRDRSPISPSIPRQKALSTSEEYKVAANHYQRLWSEDYERPAYLESHPSPEPIEHRFAINGQRYQLMTALAEQMNVNVAQLPQLLVASWLAELFGQDFLHGGSSSRTSSGNFGSRRRPRLVRLSESHQQHARFADRGG</sequence>
<reference evidence="1 2" key="1">
    <citation type="submission" date="2015-11" db="EMBL/GenBank/DDBJ databases">
        <authorList>
            <person name="Zhang Y."/>
            <person name="Guo Z."/>
        </authorList>
    </citation>
    <scope>NUCLEOTIDE SEQUENCE [LARGE SCALE GENOMIC DNA]</scope>
    <source>
        <strain evidence="2">gdw1</strain>
    </source>
</reference>
<evidence type="ECO:0000313" key="1">
    <source>
        <dbReference type="EMBL" id="ODA90288.1"/>
    </source>
</evidence>
<comment type="caution">
    <text evidence="1">The sequence shown here is derived from an EMBL/GenBank/DDBJ whole genome shotgun (WGS) entry which is preliminary data.</text>
</comment>
<dbReference type="Gene3D" id="3.30.559.30">
    <property type="entry name" value="Nonribosomal peptide synthetase, condensation domain"/>
    <property type="match status" value="1"/>
</dbReference>